<feature type="domain" description="SGNH hydrolase-type esterase" evidence="1">
    <location>
        <begin position="6"/>
        <end position="188"/>
    </location>
</feature>
<dbReference type="Proteomes" id="UP000236721">
    <property type="component" value="Unassembled WGS sequence"/>
</dbReference>
<protein>
    <submittedName>
        <fullName evidence="2">Lysophospholipase L1</fullName>
    </submittedName>
</protein>
<reference evidence="3" key="1">
    <citation type="submission" date="2016-10" db="EMBL/GenBank/DDBJ databases">
        <authorList>
            <person name="Varghese N."/>
            <person name="Submissions S."/>
        </authorList>
    </citation>
    <scope>NUCLEOTIDE SEQUENCE [LARGE SCALE GENOMIC DNA]</scope>
    <source>
        <strain evidence="3">CGMCC 1.7062</strain>
    </source>
</reference>
<dbReference type="Pfam" id="PF13472">
    <property type="entry name" value="Lipase_GDSL_2"/>
    <property type="match status" value="1"/>
</dbReference>
<dbReference type="PANTHER" id="PTHR30383:SF5">
    <property type="entry name" value="SGNH HYDROLASE-TYPE ESTERASE DOMAIN-CONTAINING PROTEIN"/>
    <property type="match status" value="1"/>
</dbReference>
<gene>
    <name evidence="2" type="ORF">SAMN04488244_11241</name>
</gene>
<evidence type="ECO:0000259" key="1">
    <source>
        <dbReference type="Pfam" id="PF13472"/>
    </source>
</evidence>
<dbReference type="GO" id="GO:0004622">
    <property type="term" value="F:phosphatidylcholine lysophospholipase activity"/>
    <property type="evidence" value="ECO:0007669"/>
    <property type="project" value="TreeGrafter"/>
</dbReference>
<sequence length="200" mass="21846">MKKIVLLGDSLTAGWGLKAGENWADKLANTFPDSEFINCGIPGDTTSGMLARFKEQVLDQKPDCFVLFGGLNDLNWGTDISVVASNINSMIAQAQHHGIRPVMVVTSAIDPIGSLPMFGHKPELVDTLRAAVTELSDVHAAKLMQMYGHGPESLCVINIYQAFERYAEKEGYSSLYQNDGIHLSALGANLIYENLLSLFR</sequence>
<accession>A0A1H5ZKU6</accession>
<dbReference type="AlphaFoldDB" id="A0A1H5ZKU6"/>
<dbReference type="OrthoDB" id="5624617at2"/>
<dbReference type="RefSeq" id="WP_103880800.1">
    <property type="nucleotide sequence ID" value="NZ_FNVG01000012.1"/>
</dbReference>
<keyword evidence="3" id="KW-1185">Reference proteome</keyword>
<proteinExistence type="predicted"/>
<name>A0A1H5ZKU6_9VIBR</name>
<dbReference type="PANTHER" id="PTHR30383">
    <property type="entry name" value="THIOESTERASE 1/PROTEASE 1/LYSOPHOSPHOLIPASE L1"/>
    <property type="match status" value="1"/>
</dbReference>
<dbReference type="InterPro" id="IPR013830">
    <property type="entry name" value="SGNH_hydro"/>
</dbReference>
<dbReference type="SUPFAM" id="SSF52266">
    <property type="entry name" value="SGNH hydrolase"/>
    <property type="match status" value="1"/>
</dbReference>
<dbReference type="InterPro" id="IPR051532">
    <property type="entry name" value="Ester_Hydrolysis_Enzymes"/>
</dbReference>
<evidence type="ECO:0000313" key="2">
    <source>
        <dbReference type="EMBL" id="SEG37069.1"/>
    </source>
</evidence>
<evidence type="ECO:0000313" key="3">
    <source>
        <dbReference type="Proteomes" id="UP000236721"/>
    </source>
</evidence>
<dbReference type="Gene3D" id="3.40.50.1110">
    <property type="entry name" value="SGNH hydrolase"/>
    <property type="match status" value="1"/>
</dbReference>
<dbReference type="InterPro" id="IPR036514">
    <property type="entry name" value="SGNH_hydro_sf"/>
</dbReference>
<organism evidence="2 3">
    <name type="scientific">Vibrio hangzhouensis</name>
    <dbReference type="NCBI Taxonomy" id="462991"/>
    <lineage>
        <taxon>Bacteria</taxon>
        <taxon>Pseudomonadati</taxon>
        <taxon>Pseudomonadota</taxon>
        <taxon>Gammaproteobacteria</taxon>
        <taxon>Vibrionales</taxon>
        <taxon>Vibrionaceae</taxon>
        <taxon>Vibrio</taxon>
    </lineage>
</organism>
<dbReference type="EMBL" id="FNVG01000012">
    <property type="protein sequence ID" value="SEG37069.1"/>
    <property type="molecule type" value="Genomic_DNA"/>
</dbReference>